<accession>A0A0G0AAZ0</accession>
<dbReference type="InterPro" id="IPR035992">
    <property type="entry name" value="Ricin_B-like_lectins"/>
</dbReference>
<dbReference type="OMA" id="TRWKITN"/>
<protein>
    <recommendedName>
        <fullName evidence="1">Ricin B lectin domain-containing protein</fullName>
    </recommendedName>
</protein>
<comment type="caution">
    <text evidence="2">The sequence shown here is derived from an EMBL/GenBank/DDBJ whole genome shotgun (WGS) entry which is preliminary data.</text>
</comment>
<reference evidence="3" key="1">
    <citation type="journal article" date="2015" name="Genome Announc.">
        <title>Draft whole-genome sequence of the biocontrol agent Trichoderma harzianum T6776.</title>
        <authorList>
            <person name="Baroncelli R."/>
            <person name="Piaggeschi G."/>
            <person name="Fiorini L."/>
            <person name="Bertolini E."/>
            <person name="Zapparata A."/>
            <person name="Pe M.E."/>
            <person name="Sarrocco S."/>
            <person name="Vannacci G."/>
        </authorList>
    </citation>
    <scope>NUCLEOTIDE SEQUENCE [LARGE SCALE GENOMIC DNA]</scope>
    <source>
        <strain evidence="3">T6776</strain>
    </source>
</reference>
<name>A0A0G0AAZ0_TRIHA</name>
<dbReference type="SUPFAM" id="SSF50370">
    <property type="entry name" value="Ricin B-like lectins"/>
    <property type="match status" value="1"/>
</dbReference>
<dbReference type="EMBL" id="JOKZ01000161">
    <property type="protein sequence ID" value="KKP02184.1"/>
    <property type="molecule type" value="Genomic_DNA"/>
</dbReference>
<dbReference type="Gene3D" id="2.80.10.50">
    <property type="match status" value="1"/>
</dbReference>
<organism evidence="2 3">
    <name type="scientific">Trichoderma harzianum</name>
    <name type="common">Hypocrea lixii</name>
    <dbReference type="NCBI Taxonomy" id="5544"/>
    <lineage>
        <taxon>Eukaryota</taxon>
        <taxon>Fungi</taxon>
        <taxon>Dikarya</taxon>
        <taxon>Ascomycota</taxon>
        <taxon>Pezizomycotina</taxon>
        <taxon>Sordariomycetes</taxon>
        <taxon>Hypocreomycetidae</taxon>
        <taxon>Hypocreales</taxon>
        <taxon>Hypocreaceae</taxon>
        <taxon>Trichoderma</taxon>
    </lineage>
</organism>
<evidence type="ECO:0000313" key="3">
    <source>
        <dbReference type="Proteomes" id="UP000034112"/>
    </source>
</evidence>
<dbReference type="CDD" id="cd00161">
    <property type="entry name" value="beta-trefoil_Ricin-like"/>
    <property type="match status" value="1"/>
</dbReference>
<evidence type="ECO:0000313" key="2">
    <source>
        <dbReference type="EMBL" id="KKP02184.1"/>
    </source>
</evidence>
<dbReference type="Proteomes" id="UP000034112">
    <property type="component" value="Unassembled WGS sequence"/>
</dbReference>
<evidence type="ECO:0000259" key="1">
    <source>
        <dbReference type="Pfam" id="PF14200"/>
    </source>
</evidence>
<sequence>MPLKDGIYIISSTLSGNPVLDIYQAANPFNGPINGVVGFTRQTTNNQHQQWVVTSLRRGVYSLGSVIGNAWITAPVDGSVAQLDTSVYNPIYNEGTRWKITNIQNDTYQIESVQFPGRVIDLEYASSDDNTAAILYPSQQSPNQIWKFIPIAI</sequence>
<dbReference type="Pfam" id="PF14200">
    <property type="entry name" value="RicinB_lectin_2"/>
    <property type="match status" value="1"/>
</dbReference>
<dbReference type="OrthoDB" id="4880086at2759"/>
<feature type="domain" description="Ricin B lectin" evidence="1">
    <location>
        <begin position="48"/>
        <end position="136"/>
    </location>
</feature>
<dbReference type="InterPro" id="IPR000772">
    <property type="entry name" value="Ricin_B_lectin"/>
</dbReference>
<gene>
    <name evidence="2" type="ORF">THAR02_05691</name>
</gene>
<proteinExistence type="predicted"/>
<dbReference type="AlphaFoldDB" id="A0A0G0AAZ0"/>